<dbReference type="InterPro" id="IPR011990">
    <property type="entry name" value="TPR-like_helical_dom_sf"/>
</dbReference>
<evidence type="ECO:0000313" key="3">
    <source>
        <dbReference type="EMBL" id="GAA2527533.1"/>
    </source>
</evidence>
<feature type="region of interest" description="Disordered" evidence="2">
    <location>
        <begin position="1110"/>
        <end position="1134"/>
    </location>
</feature>
<evidence type="ECO:0008006" key="5">
    <source>
        <dbReference type="Google" id="ProtNLM"/>
    </source>
</evidence>
<dbReference type="RefSeq" id="WP_344536167.1">
    <property type="nucleotide sequence ID" value="NZ_BAAATM010000008.1"/>
</dbReference>
<reference evidence="4" key="1">
    <citation type="journal article" date="2019" name="Int. J. Syst. Evol. Microbiol.">
        <title>The Global Catalogue of Microorganisms (GCM) 10K type strain sequencing project: providing services to taxonomists for standard genome sequencing and annotation.</title>
        <authorList>
            <consortium name="The Broad Institute Genomics Platform"/>
            <consortium name="The Broad Institute Genome Sequencing Center for Infectious Disease"/>
            <person name="Wu L."/>
            <person name="Ma J."/>
        </authorList>
    </citation>
    <scope>NUCLEOTIDE SEQUENCE [LARGE SCALE GENOMIC DNA]</scope>
    <source>
        <strain evidence="4">JCM 6924</strain>
    </source>
</reference>
<dbReference type="EMBL" id="BAAATM010000008">
    <property type="protein sequence ID" value="GAA2527533.1"/>
    <property type="molecule type" value="Genomic_DNA"/>
</dbReference>
<keyword evidence="4" id="KW-1185">Reference proteome</keyword>
<dbReference type="SUPFAM" id="SSF48452">
    <property type="entry name" value="TPR-like"/>
    <property type="match status" value="1"/>
</dbReference>
<sequence length="1134" mass="122087">MAAGRDIGVAVTGDHNHLVLTRQVRSAYWEQVRRIAPAELVGRERELAELTSFCTADSGPAYAWWRAEAWAGKTALLSWFALHPPRGVRIVPFFVTARLGAQNDVGAYVDVVLEQLAELAGEDLPAHLTEATREAHLLHLYGAAARACAGRGERLVLLLDGLDEDRGVTTGAEAHSIAGLLPASPESGLRVLVAGRLNPPLPGDVPDRHPLRDPAVVRTLAPSPHAQTIRAEAERELKRLIEAGGLEYDLLALVTTANGGLTADDLSTLTGAVTYRVHDVLRTRAGRTFEVRAEACLLGHEELQVQARQMLGDAELDRYRDTLHAWADDWRTRGWPENTPQYLLRAYFRMVWATGDTDRLVELAMDEARHDRMLEATGSDAEALTEVGAAAEHLAFDAGADLLTLLRLAQRRTRLSDRNLGMTRTMCRAWAELGRADKAVALARVVPERMARAEALAEVGGVLWAAGHRSRAFDLLAEVEAELRTDRKSSRRRMAAAAVLRVLAELGPEVRELADRVAECATAAVDDFLLTDPVLDVVGYWAGTGRSEQAEHLARSLASSARCGALARIAVVLAGGGDSARAAELFEEVQRLGGDEEDTSCVVRELITAGEHARAEALLAAALARRPDDEDLCGQMVAVLAGAGDLDRAESWAARITEEWRWSFAVAEVACAAARAGDVTAAQGRAADVPLEYARAEITEAVAEALAAQERYAEAERAAGGLTRSRTTDDALIRGALAHARSGHPREAERFLARVEEAARNGVPPSRRVWELAEASRCLNQAGHGSAARAVLADVERLMPPRPAEPALDEEEYAYDSLTDLVALRLAEAGELARAERLLGTAFVAYQCLEGWTAFLRGLVETGHYDRLDPWVEVLEGDHELGDRLRCEVALELAGAGRIDQALVFAGAVSKTVRQATAHAAVAEAMAEEGRTDEARRILDGLGEDGWNHVANPDGEVVSAAVRLSRAWRALGERLKAERAVEAAENRARESRATVQRAVRVLVEAGWHGQAERLVSELGGTEAEDTLVEALVAAGRHEHAAQVAGLDDDPDRVSPRAAAVLAPVVAPERGRALAARLLVTEGWWLSALPAVARLEPEAVPWVVRTLRSTAGAAEAPSARAPQAPPTAARTSAPS</sequence>
<protein>
    <recommendedName>
        <fullName evidence="5">NACHT domain-containing protein</fullName>
    </recommendedName>
</protein>
<evidence type="ECO:0000256" key="2">
    <source>
        <dbReference type="SAM" id="MobiDB-lite"/>
    </source>
</evidence>
<evidence type="ECO:0000313" key="4">
    <source>
        <dbReference type="Proteomes" id="UP001501095"/>
    </source>
</evidence>
<evidence type="ECO:0000256" key="1">
    <source>
        <dbReference type="SAM" id="Coils"/>
    </source>
</evidence>
<dbReference type="Proteomes" id="UP001501095">
    <property type="component" value="Unassembled WGS sequence"/>
</dbReference>
<comment type="caution">
    <text evidence="3">The sequence shown here is derived from an EMBL/GenBank/DDBJ whole genome shotgun (WGS) entry which is preliminary data.</text>
</comment>
<feature type="coiled-coil region" evidence="1">
    <location>
        <begin position="974"/>
        <end position="1001"/>
    </location>
</feature>
<proteinExistence type="predicted"/>
<name>A0ABP6AY09_9ACTN</name>
<gene>
    <name evidence="3" type="ORF">GCM10010423_22330</name>
</gene>
<dbReference type="Pfam" id="PF14559">
    <property type="entry name" value="TPR_19"/>
    <property type="match status" value="1"/>
</dbReference>
<dbReference type="Gene3D" id="1.25.40.10">
    <property type="entry name" value="Tetratricopeptide repeat domain"/>
    <property type="match status" value="2"/>
</dbReference>
<accession>A0ABP6AY09</accession>
<keyword evidence="1" id="KW-0175">Coiled coil</keyword>
<organism evidence="3 4">
    <name type="scientific">Streptomyces levis</name>
    <dbReference type="NCBI Taxonomy" id="285566"/>
    <lineage>
        <taxon>Bacteria</taxon>
        <taxon>Bacillati</taxon>
        <taxon>Actinomycetota</taxon>
        <taxon>Actinomycetes</taxon>
        <taxon>Kitasatosporales</taxon>
        <taxon>Streptomycetaceae</taxon>
        <taxon>Streptomyces</taxon>
    </lineage>
</organism>